<keyword evidence="7 9" id="KW-0067">ATP-binding</keyword>
<proteinExistence type="inferred from homology"/>
<dbReference type="OrthoDB" id="9809438at2"/>
<feature type="active site" evidence="9">
    <location>
        <position position="137"/>
    </location>
</feature>
<feature type="domain" description="GHMP kinase N-terminal" evidence="10">
    <location>
        <begin position="67"/>
        <end position="144"/>
    </location>
</feature>
<sequence>MSSIELKSRAKINLSIDVLGREPNGYHLVEMIMQTINLYDIIRIKDIPHGDIIIKTDSSEIPIDSDNIVYRAVNLLKNQFSIDKGVEIFIQKNIPVAAGMAGGSSNAAAALVGLNKLWKLNLSEKELQDIGFKLGADVPFCISGSAALAEGLGEKLTSIKGLPQHINILICKPELFVSTKEVYEGLNLNKIQNRPNNDLLLSHLECGDVKFVAENMANVLEEVTSKKYKEINEIKKVIMMNNALGSMMSGSGPTVFGLFENNEDASKCKDELIKKYRQVYIVNSSEKGVEISGELK</sequence>
<evidence type="ECO:0000313" key="13">
    <source>
        <dbReference type="Proteomes" id="UP000243255"/>
    </source>
</evidence>
<gene>
    <name evidence="9" type="primary">ispE</name>
    <name evidence="12" type="ORF">SAMN04488530_104110</name>
</gene>
<evidence type="ECO:0000256" key="2">
    <source>
        <dbReference type="ARBA" id="ARBA00012052"/>
    </source>
</evidence>
<dbReference type="Gene3D" id="3.30.70.890">
    <property type="entry name" value="GHMP kinase, C-terminal domain"/>
    <property type="match status" value="1"/>
</dbReference>
<evidence type="ECO:0000259" key="11">
    <source>
        <dbReference type="Pfam" id="PF08544"/>
    </source>
</evidence>
<feature type="domain" description="GHMP kinase C-terminal" evidence="11">
    <location>
        <begin position="212"/>
        <end position="277"/>
    </location>
</feature>
<dbReference type="GO" id="GO:0050515">
    <property type="term" value="F:4-(cytidine 5'-diphospho)-2-C-methyl-D-erythritol kinase activity"/>
    <property type="evidence" value="ECO:0007669"/>
    <property type="project" value="UniProtKB-UniRule"/>
</dbReference>
<keyword evidence="6 9" id="KW-0418">Kinase</keyword>
<evidence type="ECO:0000256" key="3">
    <source>
        <dbReference type="ARBA" id="ARBA00017473"/>
    </source>
</evidence>
<dbReference type="EC" id="2.7.1.148" evidence="2 9"/>
<evidence type="ECO:0000256" key="6">
    <source>
        <dbReference type="ARBA" id="ARBA00022777"/>
    </source>
</evidence>
<protein>
    <recommendedName>
        <fullName evidence="3 9">4-diphosphocytidyl-2-C-methyl-D-erythritol kinase</fullName>
        <shortName evidence="9">CMK</shortName>
        <ecNumber evidence="2 9">2.7.1.148</ecNumber>
    </recommendedName>
    <alternativeName>
        <fullName evidence="8 9">4-(cytidine-5'-diphospho)-2-C-methyl-D-erythritol kinase</fullName>
    </alternativeName>
</protein>
<evidence type="ECO:0000256" key="1">
    <source>
        <dbReference type="ARBA" id="ARBA00009684"/>
    </source>
</evidence>
<dbReference type="SUPFAM" id="SSF54211">
    <property type="entry name" value="Ribosomal protein S5 domain 2-like"/>
    <property type="match status" value="1"/>
</dbReference>
<dbReference type="PIRSF" id="PIRSF010376">
    <property type="entry name" value="IspE"/>
    <property type="match status" value="1"/>
</dbReference>
<dbReference type="InterPro" id="IPR004424">
    <property type="entry name" value="IspE"/>
</dbReference>
<dbReference type="Gene3D" id="3.30.230.10">
    <property type="match status" value="1"/>
</dbReference>
<keyword evidence="9" id="KW-0414">Isoprene biosynthesis</keyword>
<evidence type="ECO:0000256" key="8">
    <source>
        <dbReference type="ARBA" id="ARBA00032554"/>
    </source>
</evidence>
<evidence type="ECO:0000256" key="4">
    <source>
        <dbReference type="ARBA" id="ARBA00022679"/>
    </source>
</evidence>
<feature type="binding site" evidence="9">
    <location>
        <begin position="95"/>
        <end position="105"/>
    </location>
    <ligand>
        <name>ATP</name>
        <dbReference type="ChEBI" id="CHEBI:30616"/>
    </ligand>
</feature>
<dbReference type="PANTHER" id="PTHR43527">
    <property type="entry name" value="4-DIPHOSPHOCYTIDYL-2-C-METHYL-D-ERYTHRITOL KINASE, CHLOROPLASTIC"/>
    <property type="match status" value="1"/>
</dbReference>
<comment type="function">
    <text evidence="9">Catalyzes the phosphorylation of the position 2 hydroxy group of 4-diphosphocytidyl-2C-methyl-D-erythritol.</text>
</comment>
<dbReference type="GO" id="GO:0019288">
    <property type="term" value="P:isopentenyl diphosphate biosynthetic process, methylerythritol 4-phosphate pathway"/>
    <property type="evidence" value="ECO:0007669"/>
    <property type="project" value="UniProtKB-UniRule"/>
</dbReference>
<accession>A0A1M5LF80</accession>
<dbReference type="Pfam" id="PF08544">
    <property type="entry name" value="GHMP_kinases_C"/>
    <property type="match status" value="1"/>
</dbReference>
<dbReference type="InterPro" id="IPR014721">
    <property type="entry name" value="Ribsml_uS5_D2-typ_fold_subgr"/>
</dbReference>
<dbReference type="PRINTS" id="PR00958">
    <property type="entry name" value="HOMSERKINASE"/>
</dbReference>
<evidence type="ECO:0000256" key="9">
    <source>
        <dbReference type="HAMAP-Rule" id="MF_00061"/>
    </source>
</evidence>
<dbReference type="RefSeq" id="WP_073124253.1">
    <property type="nucleotide sequence ID" value="NZ_BAABCH010000006.1"/>
</dbReference>
<organism evidence="12 13">
    <name type="scientific">Asaccharospora irregularis DSM 2635</name>
    <dbReference type="NCBI Taxonomy" id="1121321"/>
    <lineage>
        <taxon>Bacteria</taxon>
        <taxon>Bacillati</taxon>
        <taxon>Bacillota</taxon>
        <taxon>Clostridia</taxon>
        <taxon>Peptostreptococcales</taxon>
        <taxon>Peptostreptococcaceae</taxon>
        <taxon>Asaccharospora</taxon>
    </lineage>
</organism>
<comment type="pathway">
    <text evidence="9">Isoprenoid biosynthesis; isopentenyl diphosphate biosynthesis via DXP pathway; isopentenyl diphosphate from 1-deoxy-D-xylulose 5-phosphate: step 3/6.</text>
</comment>
<evidence type="ECO:0000256" key="5">
    <source>
        <dbReference type="ARBA" id="ARBA00022741"/>
    </source>
</evidence>
<dbReference type="InterPro" id="IPR006204">
    <property type="entry name" value="GHMP_kinase_N_dom"/>
</dbReference>
<comment type="catalytic activity">
    <reaction evidence="9">
        <text>4-CDP-2-C-methyl-D-erythritol + ATP = 4-CDP-2-C-methyl-D-erythritol 2-phosphate + ADP + H(+)</text>
        <dbReference type="Rhea" id="RHEA:18437"/>
        <dbReference type="ChEBI" id="CHEBI:15378"/>
        <dbReference type="ChEBI" id="CHEBI:30616"/>
        <dbReference type="ChEBI" id="CHEBI:57823"/>
        <dbReference type="ChEBI" id="CHEBI:57919"/>
        <dbReference type="ChEBI" id="CHEBI:456216"/>
        <dbReference type="EC" id="2.7.1.148"/>
    </reaction>
</comment>
<dbReference type="PANTHER" id="PTHR43527:SF2">
    <property type="entry name" value="4-DIPHOSPHOCYTIDYL-2-C-METHYL-D-ERYTHRITOL KINASE, CHLOROPLASTIC"/>
    <property type="match status" value="1"/>
</dbReference>
<evidence type="ECO:0000259" key="10">
    <source>
        <dbReference type="Pfam" id="PF00288"/>
    </source>
</evidence>
<dbReference type="Pfam" id="PF00288">
    <property type="entry name" value="GHMP_kinases_N"/>
    <property type="match status" value="1"/>
</dbReference>
<dbReference type="HAMAP" id="MF_00061">
    <property type="entry name" value="IspE"/>
    <property type="match status" value="1"/>
</dbReference>
<dbReference type="STRING" id="1121321.SAMN04488530_104110"/>
<dbReference type="InterPro" id="IPR013750">
    <property type="entry name" value="GHMP_kinase_C_dom"/>
</dbReference>
<evidence type="ECO:0000256" key="7">
    <source>
        <dbReference type="ARBA" id="ARBA00022840"/>
    </source>
</evidence>
<keyword evidence="5 9" id="KW-0547">Nucleotide-binding</keyword>
<evidence type="ECO:0000313" key="12">
    <source>
        <dbReference type="EMBL" id="SHG63615.1"/>
    </source>
</evidence>
<name>A0A1M5LF80_9FIRM</name>
<keyword evidence="4 9" id="KW-0808">Transferase</keyword>
<comment type="similarity">
    <text evidence="1 9">Belongs to the GHMP kinase family. IspE subfamily.</text>
</comment>
<reference evidence="13" key="1">
    <citation type="submission" date="2016-11" db="EMBL/GenBank/DDBJ databases">
        <authorList>
            <person name="Varghese N."/>
            <person name="Submissions S."/>
        </authorList>
    </citation>
    <scope>NUCLEOTIDE SEQUENCE [LARGE SCALE GENOMIC DNA]</scope>
    <source>
        <strain evidence="13">DSM 2635</strain>
    </source>
</reference>
<dbReference type="InterPro" id="IPR036554">
    <property type="entry name" value="GHMP_kinase_C_sf"/>
</dbReference>
<dbReference type="UniPathway" id="UPA00056">
    <property type="reaction ID" value="UER00094"/>
</dbReference>
<dbReference type="SUPFAM" id="SSF55060">
    <property type="entry name" value="GHMP Kinase, C-terminal domain"/>
    <property type="match status" value="1"/>
</dbReference>
<dbReference type="InterPro" id="IPR020568">
    <property type="entry name" value="Ribosomal_Su5_D2-typ_SF"/>
</dbReference>
<dbReference type="EMBL" id="FQWX01000004">
    <property type="protein sequence ID" value="SHG63615.1"/>
    <property type="molecule type" value="Genomic_DNA"/>
</dbReference>
<dbReference type="Proteomes" id="UP000243255">
    <property type="component" value="Unassembled WGS sequence"/>
</dbReference>
<dbReference type="NCBIfam" id="TIGR00154">
    <property type="entry name" value="ispE"/>
    <property type="match status" value="1"/>
</dbReference>
<feature type="active site" evidence="9">
    <location>
        <position position="11"/>
    </location>
</feature>
<dbReference type="AlphaFoldDB" id="A0A1M5LF80"/>
<keyword evidence="13" id="KW-1185">Reference proteome</keyword>
<dbReference type="GO" id="GO:0005524">
    <property type="term" value="F:ATP binding"/>
    <property type="evidence" value="ECO:0007669"/>
    <property type="project" value="UniProtKB-UniRule"/>
</dbReference>
<dbReference type="GO" id="GO:0016114">
    <property type="term" value="P:terpenoid biosynthetic process"/>
    <property type="evidence" value="ECO:0007669"/>
    <property type="project" value="UniProtKB-UniRule"/>
</dbReference>